<dbReference type="InterPro" id="IPR032812">
    <property type="entry name" value="SbsA_Ig"/>
</dbReference>
<evidence type="ECO:0000313" key="3">
    <source>
        <dbReference type="EMBL" id="NVN18717.1"/>
    </source>
</evidence>
<feature type="domain" description="SbsA Ig-like" evidence="2">
    <location>
        <begin position="44"/>
        <end position="139"/>
    </location>
</feature>
<dbReference type="InterPro" id="IPR038081">
    <property type="entry name" value="CalX-like_sf"/>
</dbReference>
<dbReference type="EMBL" id="WYET01000004">
    <property type="protein sequence ID" value="NVN18717.1"/>
    <property type="molecule type" value="Genomic_DNA"/>
</dbReference>
<protein>
    <submittedName>
        <fullName evidence="3">Nuclease</fullName>
    </submittedName>
</protein>
<dbReference type="SUPFAM" id="SSF141072">
    <property type="entry name" value="CalX-like"/>
    <property type="match status" value="1"/>
</dbReference>
<dbReference type="Gene3D" id="2.60.40.2030">
    <property type="match status" value="1"/>
</dbReference>
<dbReference type="AlphaFoldDB" id="A0A850NN09"/>
<comment type="caution">
    <text evidence="3">The sequence shown here is derived from an EMBL/GenBank/DDBJ whole genome shotgun (WGS) entry which is preliminary data.</text>
</comment>
<evidence type="ECO:0000256" key="1">
    <source>
        <dbReference type="ARBA" id="ARBA00022729"/>
    </source>
</evidence>
<dbReference type="PROSITE" id="PS51257">
    <property type="entry name" value="PROKAR_LIPOPROTEIN"/>
    <property type="match status" value="1"/>
</dbReference>
<dbReference type="Proteomes" id="UP000558089">
    <property type="component" value="Unassembled WGS sequence"/>
</dbReference>
<accession>A0A850NN09</accession>
<evidence type="ECO:0000259" key="2">
    <source>
        <dbReference type="Pfam" id="PF13205"/>
    </source>
</evidence>
<gene>
    <name evidence="3" type="ORF">GUA46_10210</name>
</gene>
<dbReference type="RefSeq" id="WP_176620407.1">
    <property type="nucleotide sequence ID" value="NZ_WYET01000004.1"/>
</dbReference>
<reference evidence="3 4" key="1">
    <citation type="submission" date="2020-01" db="EMBL/GenBank/DDBJ databases">
        <title>Draft Genome Analysis of Muricauda sp. HICW Isolated from coastal seawater of PR China.</title>
        <authorList>
            <person name="Chen M.-X."/>
        </authorList>
    </citation>
    <scope>NUCLEOTIDE SEQUENCE [LARGE SCALE GENOMIC DNA]</scope>
    <source>
        <strain evidence="3 4">HICW</strain>
    </source>
</reference>
<keyword evidence="4" id="KW-1185">Reference proteome</keyword>
<dbReference type="Pfam" id="PF13205">
    <property type="entry name" value="Big_5"/>
    <property type="match status" value="1"/>
</dbReference>
<proteinExistence type="predicted"/>
<evidence type="ECO:0000313" key="4">
    <source>
        <dbReference type="Proteomes" id="UP000558089"/>
    </source>
</evidence>
<name>A0A850NN09_9FLAO</name>
<keyword evidence="1" id="KW-0732">Signal</keyword>
<organism evidence="3 4">
    <name type="scientific">Flagellimonas chongwuensis</name>
    <dbReference type="NCBI Taxonomy" id="2697365"/>
    <lineage>
        <taxon>Bacteria</taxon>
        <taxon>Pseudomonadati</taxon>
        <taxon>Bacteroidota</taxon>
        <taxon>Flavobacteriia</taxon>
        <taxon>Flavobacteriales</taxon>
        <taxon>Flavobacteriaceae</taxon>
        <taxon>Flagellimonas</taxon>
    </lineage>
</organism>
<sequence>MKTYKNPILHIAFFMVFLFIGCNDDDEGTILDDGSLRVLTTNITETNFGTSVENVPVNTSVDLIFSHSLNTEAIVSALEFTSGSANVDYEIEFSNTDSNVSLIPSELDYETSYTVTLPEGTYGVEGESLETPFAINFTTAAFVPPTLSLSSDVSELQEDGETATITATLNKVANDDVTAAIIFDGSATKDVDYTFSGEETITIPQGSLSVSFEITTVLDGENEGNELIDISLGEVTNASSSSEGITVAIIEQLPALSLKGIMALTWDGSGTNDGKAIHLVANQDIADLSLYGLGTANNGGGTDGNEFTLPAISVAAGDDILVAREMALLSTYLGGCAGEFEHVLQAESAINQNGDDAIELFQGDTVIETYGDANVDGTGEAWEYSGTWAYKFDGFWTTGGLDCSVGSTTSADSNCPYPICNEALSLKGVLALSWDGSGTNGGKAVHLKVNKKIPDLSIYSIGVANNGGGTDGIEYTLPAIAVEEGDDILLAREQATIAAYFGGCIDSFEHIIETESMNQNGDDAIELFNGTTVVETFGDVDVDGTGAAWEYSGSWAYKEGATWMTGGVDCAAGSTTTQESACTYPACN</sequence>